<dbReference type="Proteomes" id="UP000228496">
    <property type="component" value="Unassembled WGS sequence"/>
</dbReference>
<dbReference type="EMBL" id="PCXQ01000004">
    <property type="protein sequence ID" value="PJE51196.1"/>
    <property type="molecule type" value="Genomic_DNA"/>
</dbReference>
<evidence type="ECO:0000313" key="1">
    <source>
        <dbReference type="EMBL" id="PJE51196.1"/>
    </source>
</evidence>
<organism evidence="1 2">
    <name type="scientific">Candidatus Yanofskybacteria bacterium CG10_big_fil_rev_8_21_14_0_10_36_16</name>
    <dbReference type="NCBI Taxonomy" id="1975096"/>
    <lineage>
        <taxon>Bacteria</taxon>
        <taxon>Candidatus Yanofskyibacteriota</taxon>
    </lineage>
</organism>
<accession>A0A2J0Q7Y2</accession>
<sequence>MNEILVPISPAELLDKIAILEVKIKKISDKEKLKNVKHELNILKKTMKQHIKSSPELARLFEKLKKLSFKGWDIEDGKRSKERDKNFDKEFIEFARGAFKNNDERSAIKKEINLLLKSDIIEEKSYEKY</sequence>
<dbReference type="AlphaFoldDB" id="A0A2J0Q7Y2"/>
<dbReference type="InterPro" id="IPR046163">
    <property type="entry name" value="DUF6165"/>
</dbReference>
<evidence type="ECO:0000313" key="2">
    <source>
        <dbReference type="Proteomes" id="UP000228496"/>
    </source>
</evidence>
<name>A0A2J0Q7Y2_9BACT</name>
<dbReference type="Pfam" id="PF19662">
    <property type="entry name" value="DUF6165"/>
    <property type="match status" value="1"/>
</dbReference>
<protein>
    <submittedName>
        <fullName evidence="1">Uncharacterized protein</fullName>
    </submittedName>
</protein>
<comment type="caution">
    <text evidence="1">The sequence shown here is derived from an EMBL/GenBank/DDBJ whole genome shotgun (WGS) entry which is preliminary data.</text>
</comment>
<reference evidence="1 2" key="1">
    <citation type="submission" date="2017-09" db="EMBL/GenBank/DDBJ databases">
        <title>Depth-based differentiation of microbial function through sediment-hosted aquifers and enrichment of novel symbionts in the deep terrestrial subsurface.</title>
        <authorList>
            <person name="Probst A.J."/>
            <person name="Ladd B."/>
            <person name="Jarett J.K."/>
            <person name="Geller-Mcgrath D.E."/>
            <person name="Sieber C.M."/>
            <person name="Emerson J.B."/>
            <person name="Anantharaman K."/>
            <person name="Thomas B.C."/>
            <person name="Malmstrom R."/>
            <person name="Stieglmeier M."/>
            <person name="Klingl A."/>
            <person name="Woyke T."/>
            <person name="Ryan C.M."/>
            <person name="Banfield J.F."/>
        </authorList>
    </citation>
    <scope>NUCLEOTIDE SEQUENCE [LARGE SCALE GENOMIC DNA]</scope>
    <source>
        <strain evidence="1">CG10_big_fil_rev_8_21_14_0_10_36_16</strain>
    </source>
</reference>
<proteinExistence type="predicted"/>
<gene>
    <name evidence="1" type="ORF">COV29_02080</name>
</gene>